<feature type="domain" description="DUF4211" evidence="2">
    <location>
        <begin position="1221"/>
        <end position="1344"/>
    </location>
</feature>
<feature type="region of interest" description="Disordered" evidence="1">
    <location>
        <begin position="616"/>
        <end position="693"/>
    </location>
</feature>
<dbReference type="KEGG" id="foc:113216049"/>
<feature type="region of interest" description="Disordered" evidence="1">
    <location>
        <begin position="836"/>
        <end position="1128"/>
    </location>
</feature>
<feature type="compositionally biased region" description="Polar residues" evidence="1">
    <location>
        <begin position="868"/>
        <end position="877"/>
    </location>
</feature>
<dbReference type="RefSeq" id="XP_026291532.1">
    <property type="nucleotide sequence ID" value="XM_026435747.2"/>
</dbReference>
<accession>A0A6J1TE35</accession>
<evidence type="ECO:0000256" key="1">
    <source>
        <dbReference type="SAM" id="MobiDB-lite"/>
    </source>
</evidence>
<protein>
    <submittedName>
        <fullName evidence="4 5">Mucin-5AC-like</fullName>
    </submittedName>
</protein>
<feature type="region of interest" description="Disordered" evidence="1">
    <location>
        <begin position="77"/>
        <end position="120"/>
    </location>
</feature>
<dbReference type="RefSeq" id="XP_026291533.1">
    <property type="nucleotide sequence ID" value="XM_026435748.2"/>
</dbReference>
<feature type="compositionally biased region" description="Basic and acidic residues" evidence="1">
    <location>
        <begin position="897"/>
        <end position="912"/>
    </location>
</feature>
<evidence type="ECO:0000313" key="5">
    <source>
        <dbReference type="RefSeq" id="XP_026291533.1"/>
    </source>
</evidence>
<sequence>MEHSWYYNRLSNASATFPPGSGANASDYHQQLAGHPSEGNAGASPASASQLLQFNSGFLPPNPYPFYNIPPASKTGPYAAVGQTRSLASTSKPTSEGRENYNPAHHQSSVSSTTYFDHQNTAPAAGSIDWSHHNPHLATQGAFGVLPHESISSSSTSPKTGSTDYPFNSYSSHNAGHLTPADYKNSGNYPEGKKATRSQSPVSSTKTGFASYPGSSANLSNYSAHESNNRTGYSSTDKFIGSAPIHQQQSQSSKDFEALQSSRTANSNPYQETNISREKEGSSRSPSFSSPSIKMSHPTKAQSKLYPDVPNSSASSPGAEVTRNSEHNSSSSQRYASDTKQASGPTQHVPGTASFYDSLNFPYHYPLPDAATFNRMKSISSELYLASQAGGSDCGKKTSTQVSQPPAGAVEHVTRPSYAMYNSAVTSLPSTSPHQHERSTSCNQNSSSANSYKPAAPTNSGDATVRMESVQHQNVAYPSVITRAVTTPETVSKPNVYSDTRLYDRIQDPTSFSKQCWETGSEKLSAASQSPDSSSHQKKYHSTPVPTYDSSSTDMTSNVRQQTSRSSVSATEKQNSYYDSNSAHQTALQNLSSYRDDPMSIIKDLQQQNYQSLQNIDSSKPGEKLSVDQSANSNVKRKKRVDKHVQNNENSDFYNNRVPPPAHNNATFQQQQSGSYFPNFSPPSTSRSYPVPQVPMHYAPHSLVGQHQGIYPPSFFPPFQLPGQSSTPTPSTSSSSPSVSSTAPQSPAAMQQSTSSSVSEKSYPDDFVPAPNRTSSQTQPQQTPPVEVTPKVIVPNVEEELSFLQDAGPVTMIKSEDERKKIATSGFEASFLKFLQGERESSPPPQNRSRKSSYVKANRNELAKQSKPDATTSTLTNGGSGKTAVIPTSPVMMSNTAKDKTKAAYDPKDDPRYFPLPKTDAEREVSSDSDSDDGSFSTTPVKNVGSKSQDRKPVAAVAPRTASSKQVAKATAVTTTQPGKRGRKRKSEAISVPRRETSKRKAKEKGSILLDDGEDEYSGRTKEGTDSDSDPAWTPMHNKPKNQNLDSSEEDNSKKKSHKKGTKLSGQGRKRSKYSRSDDDAASTDDEKSKKHSISTGLKGRRRSSNIQGISGNSNSAKSEDDNEADGDAEMYPFKIGEFIVMKTDLNEKWPPIWRVDGKTLLQKFEPFEQKGAMLYRNISTYSGWSPQNGHIYKSAEVVFKVQTRSETVVEFLRDEMADDDDDVLVEFVKETAKYQENFEVYIQTLISQALDSNFLTEIFQEKDEYFLSNVKTVDNIVDDRRKRFLQVVKWRPELEASIATWPCYNVIYEMVKDEPLKKCAACDKANVFARVLLYGQPYNSTTLEGCQPDPRLASEKDFLTCRLCLKRIELYNKVAHQKYLMYIECAKRVNERKLAYGFNDTTLILNKLLADENWLNQLFRSVRISWAQMDRLEHSLSKN</sequence>
<feature type="compositionally biased region" description="Basic and acidic residues" evidence="1">
    <location>
        <begin position="1075"/>
        <end position="1089"/>
    </location>
</feature>
<dbReference type="GeneID" id="113216049"/>
<feature type="compositionally biased region" description="Polar residues" evidence="1">
    <location>
        <begin position="245"/>
        <end position="274"/>
    </location>
</feature>
<feature type="compositionally biased region" description="Low complexity" evidence="1">
    <location>
        <begin position="150"/>
        <end position="163"/>
    </location>
</feature>
<feature type="compositionally biased region" description="Low complexity" evidence="1">
    <location>
        <begin position="774"/>
        <end position="787"/>
    </location>
</feature>
<evidence type="ECO:0000313" key="4">
    <source>
        <dbReference type="RefSeq" id="XP_026291532.1"/>
    </source>
</evidence>
<gene>
    <name evidence="4 5" type="primary">LOC113216049</name>
</gene>
<keyword evidence="3" id="KW-1185">Reference proteome</keyword>
<proteinExistence type="predicted"/>
<feature type="compositionally biased region" description="Polar residues" evidence="1">
    <location>
        <begin position="83"/>
        <end position="94"/>
    </location>
</feature>
<dbReference type="PANTHER" id="PTHR14689:SF0">
    <property type="entry name" value="COILED-COIL DOMAIN-CONTAINING PROTEIN 82"/>
    <property type="match status" value="1"/>
</dbReference>
<evidence type="ECO:0000313" key="3">
    <source>
        <dbReference type="Proteomes" id="UP000504606"/>
    </source>
</evidence>
<feature type="region of interest" description="Disordered" evidence="1">
    <location>
        <begin position="16"/>
        <end position="47"/>
    </location>
</feature>
<dbReference type="Proteomes" id="UP000504606">
    <property type="component" value="Unplaced"/>
</dbReference>
<dbReference type="OrthoDB" id="21499at2759"/>
<evidence type="ECO:0000259" key="2">
    <source>
        <dbReference type="Pfam" id="PF13926"/>
    </source>
</evidence>
<feature type="compositionally biased region" description="Polar residues" evidence="1">
    <location>
        <begin position="197"/>
        <end position="237"/>
    </location>
</feature>
<name>A0A6J1TE35_FRAOC</name>
<feature type="region of interest" description="Disordered" evidence="1">
    <location>
        <begin position="389"/>
        <end position="409"/>
    </location>
</feature>
<feature type="compositionally biased region" description="Basic residues" evidence="1">
    <location>
        <begin position="1055"/>
        <end position="1074"/>
    </location>
</feature>
<feature type="compositionally biased region" description="Polar residues" evidence="1">
    <location>
        <begin position="327"/>
        <end position="346"/>
    </location>
</feature>
<feature type="compositionally biased region" description="Polar residues" evidence="1">
    <location>
        <begin position="165"/>
        <end position="174"/>
    </location>
</feature>
<feature type="region of interest" description="Disordered" evidence="1">
    <location>
        <begin position="148"/>
        <end position="351"/>
    </location>
</feature>
<feature type="region of interest" description="Disordered" evidence="1">
    <location>
        <begin position="714"/>
        <end position="787"/>
    </location>
</feature>
<feature type="compositionally biased region" description="Low complexity" evidence="1">
    <location>
        <begin position="283"/>
        <end position="298"/>
    </location>
</feature>
<feature type="compositionally biased region" description="Polar residues" evidence="1">
    <location>
        <begin position="105"/>
        <end position="120"/>
    </location>
</feature>
<feature type="compositionally biased region" description="Low complexity" evidence="1">
    <location>
        <begin position="1105"/>
        <end position="1116"/>
    </location>
</feature>
<reference evidence="4 5" key="1">
    <citation type="submission" date="2025-04" db="UniProtKB">
        <authorList>
            <consortium name="RefSeq"/>
        </authorList>
    </citation>
    <scope>IDENTIFICATION</scope>
    <source>
        <tissue evidence="4 5">Whole organism</tissue>
    </source>
</reference>
<feature type="compositionally biased region" description="Polar residues" evidence="1">
    <location>
        <begin position="664"/>
        <end position="688"/>
    </location>
</feature>
<feature type="compositionally biased region" description="Polar residues" evidence="1">
    <location>
        <begin position="440"/>
        <end position="462"/>
    </location>
</feature>
<organism evidence="3 5">
    <name type="scientific">Frankliniella occidentalis</name>
    <name type="common">Western flower thrips</name>
    <name type="synonym">Euthrips occidentalis</name>
    <dbReference type="NCBI Taxonomy" id="133901"/>
    <lineage>
        <taxon>Eukaryota</taxon>
        <taxon>Metazoa</taxon>
        <taxon>Ecdysozoa</taxon>
        <taxon>Arthropoda</taxon>
        <taxon>Hexapoda</taxon>
        <taxon>Insecta</taxon>
        <taxon>Pterygota</taxon>
        <taxon>Neoptera</taxon>
        <taxon>Paraneoptera</taxon>
        <taxon>Thysanoptera</taxon>
        <taxon>Terebrantia</taxon>
        <taxon>Thripoidea</taxon>
        <taxon>Thripidae</taxon>
        <taxon>Frankliniella</taxon>
    </lineage>
</organism>
<feature type="region of interest" description="Disordered" evidence="1">
    <location>
        <begin position="425"/>
        <end position="462"/>
    </location>
</feature>
<feature type="compositionally biased region" description="Basic and acidic residues" evidence="1">
    <location>
        <begin position="858"/>
        <end position="867"/>
    </location>
</feature>
<dbReference type="InterPro" id="IPR025451">
    <property type="entry name" value="DUF4211"/>
</dbReference>
<feature type="compositionally biased region" description="Low complexity" evidence="1">
    <location>
        <begin position="725"/>
        <end position="761"/>
    </location>
</feature>
<feature type="region of interest" description="Disordered" evidence="1">
    <location>
        <begin position="523"/>
        <end position="582"/>
    </location>
</feature>
<dbReference type="PANTHER" id="PTHR14689">
    <property type="entry name" value="PHORBOL-ESTER_DAG-TYPE DOMAIN-CONTAINING PROTEIN"/>
    <property type="match status" value="1"/>
</dbReference>
<feature type="compositionally biased region" description="Polar residues" evidence="1">
    <location>
        <begin position="544"/>
        <end position="582"/>
    </location>
</feature>
<feature type="compositionally biased region" description="Polar residues" evidence="1">
    <location>
        <begin position="938"/>
        <end position="947"/>
    </location>
</feature>
<feature type="compositionally biased region" description="Low complexity" evidence="1">
    <location>
        <begin position="965"/>
        <end position="977"/>
    </location>
</feature>
<feature type="compositionally biased region" description="Low complexity" evidence="1">
    <location>
        <begin position="525"/>
        <end position="534"/>
    </location>
</feature>
<dbReference type="Pfam" id="PF13926">
    <property type="entry name" value="DUF4211"/>
    <property type="match status" value="1"/>
</dbReference>
<dbReference type="GO" id="GO:0005634">
    <property type="term" value="C:nucleus"/>
    <property type="evidence" value="ECO:0007669"/>
    <property type="project" value="TreeGrafter"/>
</dbReference>